<dbReference type="PANTHER" id="PTHR12922">
    <property type="entry name" value="UBIQUINONE BIOSYNTHESIS PROTEIN"/>
    <property type="match status" value="1"/>
</dbReference>
<gene>
    <name evidence="2" type="ORF">RJT34_06978</name>
</gene>
<keyword evidence="3" id="KW-1185">Reference proteome</keyword>
<sequence>MPADTFGAAYARFMRSSYFSPDDRPAVGFIDTDELAYVAMRAHEVHDFWHTLLGLPTNLIGETALKVIELRQMHLPMCLLSVIEGTARFSEKQTKLFYQHYFHWAVPAGMQCTDLICVYYEQHFHEGLEDVCTKLKIVPAPAVS</sequence>
<evidence type="ECO:0008006" key="4">
    <source>
        <dbReference type="Google" id="ProtNLM"/>
    </source>
</evidence>
<keyword evidence="1" id="KW-0831">Ubiquinone biosynthesis</keyword>
<dbReference type="AlphaFoldDB" id="A0AAN9K2U9"/>
<dbReference type="EMBL" id="JAYKXN010000002">
    <property type="protein sequence ID" value="KAK7309885.1"/>
    <property type="molecule type" value="Genomic_DNA"/>
</dbReference>
<dbReference type="InterPro" id="IPR007715">
    <property type="entry name" value="Coq4"/>
</dbReference>
<dbReference type="GO" id="GO:0006744">
    <property type="term" value="P:ubiquinone biosynthetic process"/>
    <property type="evidence" value="ECO:0007669"/>
    <property type="project" value="UniProtKB-KW"/>
</dbReference>
<evidence type="ECO:0000313" key="3">
    <source>
        <dbReference type="Proteomes" id="UP001359559"/>
    </source>
</evidence>
<name>A0AAN9K2U9_CLITE</name>
<protein>
    <recommendedName>
        <fullName evidence="4">Ubiquinone biosynthesis protein COQ4 homolog, mitochondrial</fullName>
    </recommendedName>
</protein>
<dbReference type="Proteomes" id="UP001359559">
    <property type="component" value="Unassembled WGS sequence"/>
</dbReference>
<dbReference type="PANTHER" id="PTHR12922:SF7">
    <property type="entry name" value="UBIQUINONE BIOSYNTHESIS PROTEIN COQ4 HOMOLOG, MITOCHONDRIAL"/>
    <property type="match status" value="1"/>
</dbReference>
<organism evidence="2 3">
    <name type="scientific">Clitoria ternatea</name>
    <name type="common">Butterfly pea</name>
    <dbReference type="NCBI Taxonomy" id="43366"/>
    <lineage>
        <taxon>Eukaryota</taxon>
        <taxon>Viridiplantae</taxon>
        <taxon>Streptophyta</taxon>
        <taxon>Embryophyta</taxon>
        <taxon>Tracheophyta</taxon>
        <taxon>Spermatophyta</taxon>
        <taxon>Magnoliopsida</taxon>
        <taxon>eudicotyledons</taxon>
        <taxon>Gunneridae</taxon>
        <taxon>Pentapetalae</taxon>
        <taxon>rosids</taxon>
        <taxon>fabids</taxon>
        <taxon>Fabales</taxon>
        <taxon>Fabaceae</taxon>
        <taxon>Papilionoideae</taxon>
        <taxon>50 kb inversion clade</taxon>
        <taxon>NPAAA clade</taxon>
        <taxon>indigoferoid/millettioid clade</taxon>
        <taxon>Phaseoleae</taxon>
        <taxon>Clitoria</taxon>
    </lineage>
</organism>
<comment type="caution">
    <text evidence="2">The sequence shown here is derived from an EMBL/GenBank/DDBJ whole genome shotgun (WGS) entry which is preliminary data.</text>
</comment>
<reference evidence="2 3" key="1">
    <citation type="submission" date="2024-01" db="EMBL/GenBank/DDBJ databases">
        <title>The genomes of 5 underutilized Papilionoideae crops provide insights into root nodulation and disease resistance.</title>
        <authorList>
            <person name="Yuan L."/>
        </authorList>
    </citation>
    <scope>NUCLEOTIDE SEQUENCE [LARGE SCALE GENOMIC DNA]</scope>
    <source>
        <strain evidence="2">LY-2023</strain>
        <tissue evidence="2">Leaf</tissue>
    </source>
</reference>
<dbReference type="Pfam" id="PF05019">
    <property type="entry name" value="Coq4"/>
    <property type="match status" value="1"/>
</dbReference>
<evidence type="ECO:0000256" key="1">
    <source>
        <dbReference type="ARBA" id="ARBA00022688"/>
    </source>
</evidence>
<accession>A0AAN9K2U9</accession>
<proteinExistence type="predicted"/>
<evidence type="ECO:0000313" key="2">
    <source>
        <dbReference type="EMBL" id="KAK7309885.1"/>
    </source>
</evidence>